<evidence type="ECO:0000256" key="1">
    <source>
        <dbReference type="ARBA" id="ARBA00004141"/>
    </source>
</evidence>
<dbReference type="GO" id="GO:0016020">
    <property type="term" value="C:membrane"/>
    <property type="evidence" value="ECO:0007669"/>
    <property type="project" value="UniProtKB-SubCell"/>
</dbReference>
<keyword evidence="3 6" id="KW-0812">Transmembrane</keyword>
<evidence type="ECO:0000256" key="3">
    <source>
        <dbReference type="ARBA" id="ARBA00022692"/>
    </source>
</evidence>
<feature type="transmembrane region" description="Helical" evidence="6">
    <location>
        <begin position="290"/>
        <end position="308"/>
    </location>
</feature>
<dbReference type="Pfam" id="PF07690">
    <property type="entry name" value="MFS_1"/>
    <property type="match status" value="1"/>
</dbReference>
<keyword evidence="2" id="KW-0813">Transport</keyword>
<feature type="transmembrane region" description="Helical" evidence="6">
    <location>
        <begin position="12"/>
        <end position="39"/>
    </location>
</feature>
<dbReference type="Gene3D" id="1.20.1250.20">
    <property type="entry name" value="MFS general substrate transporter like domains"/>
    <property type="match status" value="1"/>
</dbReference>
<feature type="transmembrane region" description="Helical" evidence="6">
    <location>
        <begin position="84"/>
        <end position="103"/>
    </location>
</feature>
<dbReference type="InterPro" id="IPR036259">
    <property type="entry name" value="MFS_trans_sf"/>
</dbReference>
<evidence type="ECO:0000256" key="5">
    <source>
        <dbReference type="ARBA" id="ARBA00023136"/>
    </source>
</evidence>
<feature type="domain" description="Major facilitator superfamily (MFS) profile" evidence="7">
    <location>
        <begin position="13"/>
        <end position="409"/>
    </location>
</feature>
<dbReference type="PRINTS" id="PR01035">
    <property type="entry name" value="TCRTETA"/>
</dbReference>
<evidence type="ECO:0000259" key="7">
    <source>
        <dbReference type="PROSITE" id="PS50850"/>
    </source>
</evidence>
<feature type="transmembrane region" description="Helical" evidence="6">
    <location>
        <begin position="51"/>
        <end position="72"/>
    </location>
</feature>
<feature type="transmembrane region" description="Helical" evidence="6">
    <location>
        <begin position="223"/>
        <end position="247"/>
    </location>
</feature>
<proteinExistence type="predicted"/>
<dbReference type="RefSeq" id="WP_182530686.1">
    <property type="nucleotide sequence ID" value="NZ_JACGXL010000002.1"/>
</dbReference>
<evidence type="ECO:0000256" key="2">
    <source>
        <dbReference type="ARBA" id="ARBA00022448"/>
    </source>
</evidence>
<keyword evidence="9" id="KW-1185">Reference proteome</keyword>
<comment type="subcellular location">
    <subcellularLocation>
        <location evidence="1">Membrane</location>
        <topology evidence="1">Multi-pass membrane protein</topology>
    </subcellularLocation>
</comment>
<feature type="transmembrane region" description="Helical" evidence="6">
    <location>
        <begin position="259"/>
        <end position="278"/>
    </location>
</feature>
<dbReference type="EMBL" id="JACGXL010000002">
    <property type="protein sequence ID" value="MBA8887635.1"/>
    <property type="molecule type" value="Genomic_DNA"/>
</dbReference>
<organism evidence="8 9">
    <name type="scientific">Dokdonella fugitiva</name>
    <dbReference type="NCBI Taxonomy" id="328517"/>
    <lineage>
        <taxon>Bacteria</taxon>
        <taxon>Pseudomonadati</taxon>
        <taxon>Pseudomonadota</taxon>
        <taxon>Gammaproteobacteria</taxon>
        <taxon>Lysobacterales</taxon>
        <taxon>Rhodanobacteraceae</taxon>
        <taxon>Dokdonella</taxon>
    </lineage>
</organism>
<feature type="transmembrane region" description="Helical" evidence="6">
    <location>
        <begin position="109"/>
        <end position="129"/>
    </location>
</feature>
<dbReference type="CDD" id="cd17388">
    <property type="entry name" value="MFS_TetA"/>
    <property type="match status" value="1"/>
</dbReference>
<accession>A0A839EV70</accession>
<dbReference type="SUPFAM" id="SSF103473">
    <property type="entry name" value="MFS general substrate transporter"/>
    <property type="match status" value="1"/>
</dbReference>
<dbReference type="AlphaFoldDB" id="A0A839EV70"/>
<gene>
    <name evidence="8" type="ORF">FHW12_001849</name>
</gene>
<keyword evidence="5 6" id="KW-0472">Membrane</keyword>
<evidence type="ECO:0000256" key="6">
    <source>
        <dbReference type="SAM" id="Phobius"/>
    </source>
</evidence>
<dbReference type="PROSITE" id="PS50850">
    <property type="entry name" value="MFS"/>
    <property type="match status" value="1"/>
</dbReference>
<comment type="caution">
    <text evidence="8">The sequence shown here is derived from an EMBL/GenBank/DDBJ whole genome shotgun (WGS) entry which is preliminary data.</text>
</comment>
<dbReference type="InterPro" id="IPR020846">
    <property type="entry name" value="MFS_dom"/>
</dbReference>
<dbReference type="InterPro" id="IPR011701">
    <property type="entry name" value="MFS"/>
</dbReference>
<dbReference type="InterPro" id="IPR001958">
    <property type="entry name" value="Tet-R_TetA/multi-R_MdtG-like"/>
</dbReference>
<dbReference type="GO" id="GO:0022857">
    <property type="term" value="F:transmembrane transporter activity"/>
    <property type="evidence" value="ECO:0007669"/>
    <property type="project" value="InterPro"/>
</dbReference>
<reference evidence="8 9" key="1">
    <citation type="submission" date="2020-07" db="EMBL/GenBank/DDBJ databases">
        <title>Genomic Encyclopedia of Type Strains, Phase IV (KMG-V): Genome sequencing to study the core and pangenomes of soil and plant-associated prokaryotes.</title>
        <authorList>
            <person name="Whitman W."/>
        </authorList>
    </citation>
    <scope>NUCLEOTIDE SEQUENCE [LARGE SCALE GENOMIC DNA]</scope>
    <source>
        <strain evidence="8 9">RH2WT43</strain>
    </source>
</reference>
<feature type="transmembrane region" description="Helical" evidence="6">
    <location>
        <begin position="141"/>
        <end position="164"/>
    </location>
</feature>
<evidence type="ECO:0000256" key="4">
    <source>
        <dbReference type="ARBA" id="ARBA00022989"/>
    </source>
</evidence>
<feature type="transmembrane region" description="Helical" evidence="6">
    <location>
        <begin position="381"/>
        <end position="401"/>
    </location>
</feature>
<feature type="transmembrane region" description="Helical" evidence="6">
    <location>
        <begin position="314"/>
        <end position="335"/>
    </location>
</feature>
<dbReference type="PANTHER" id="PTHR23504:SF15">
    <property type="entry name" value="MAJOR FACILITATOR SUPERFAMILY (MFS) PROFILE DOMAIN-CONTAINING PROTEIN"/>
    <property type="match status" value="1"/>
</dbReference>
<evidence type="ECO:0000313" key="9">
    <source>
        <dbReference type="Proteomes" id="UP000550401"/>
    </source>
</evidence>
<keyword evidence="4 6" id="KW-1133">Transmembrane helix</keyword>
<name>A0A839EV70_9GAMM</name>
<sequence>MDPIAPAAPRRAALIFIFVTVLIDILSFGLIIPVLPHLIQSFLGGDVSRAAVWYGWFATVFMAMQFLFTPVQGALSDRFGRRKVILASNLGLGLDFLMMAMVHSLPLLFIGRIISGITAASFSTANAYVADVTPPNKRAQAFGMIGMAFGIGFVIAPAIGGFLGEINQRAPFWVAVVLCLANFVYGLFVLPESLPPEKRSPRFDWRHANPVGSLRLLSRYPQVLGLVGVLFLMALAHMVYPSTFVLYADYRFGWGPQMVGYTLAAVGVLAAIVQGVLIKKIVGSLGERRALMLGLGCGTLGFMLYALAPTGYWFWAAMPVAALWGVATPAAQAMMTHHVDPTEQGRLQGAVASLSSIAGIIAPTIFTRAFAAVTGAHLHDAWAGVTFAISAAMVGLGWIIAWRTIGHLPPVTYPAPAVATIEPAVVSDADELVVQPAPQRE</sequence>
<protein>
    <submittedName>
        <fullName evidence="8">DHA1 family tetracycline resistance protein-like MFS transporter</fullName>
    </submittedName>
</protein>
<dbReference type="Proteomes" id="UP000550401">
    <property type="component" value="Unassembled WGS sequence"/>
</dbReference>
<dbReference type="PANTHER" id="PTHR23504">
    <property type="entry name" value="MAJOR FACILITATOR SUPERFAMILY DOMAIN-CONTAINING PROTEIN 10"/>
    <property type="match status" value="1"/>
</dbReference>
<feature type="transmembrane region" description="Helical" evidence="6">
    <location>
        <begin position="347"/>
        <end position="369"/>
    </location>
</feature>
<feature type="transmembrane region" description="Helical" evidence="6">
    <location>
        <begin position="170"/>
        <end position="190"/>
    </location>
</feature>
<evidence type="ECO:0000313" key="8">
    <source>
        <dbReference type="EMBL" id="MBA8887635.1"/>
    </source>
</evidence>